<sequence>MSSRRKLCVSKNPPRQPNAPKEVKDRYEEIQSKAQSIHNELFPGHKFRPRKRQTFKMHSFPHENFAKVTTFSSTNYLNRQLDNYSEPPALSNSSDSPKINYSLKFLLLHFLISLNILHHFQINLIEEFNESLENFDPFLDLFFTMFVRL</sequence>
<protein>
    <submittedName>
        <fullName evidence="2">9545_t:CDS:1</fullName>
    </submittedName>
</protein>
<keyword evidence="3" id="KW-1185">Reference proteome</keyword>
<reference evidence="2" key="1">
    <citation type="submission" date="2021-06" db="EMBL/GenBank/DDBJ databases">
        <authorList>
            <person name="Kallberg Y."/>
            <person name="Tangrot J."/>
            <person name="Rosling A."/>
        </authorList>
    </citation>
    <scope>NUCLEOTIDE SEQUENCE</scope>
    <source>
        <strain evidence="2">AZ414A</strain>
    </source>
</reference>
<comment type="caution">
    <text evidence="2">The sequence shown here is derived from an EMBL/GenBank/DDBJ whole genome shotgun (WGS) entry which is preliminary data.</text>
</comment>
<accession>A0A9N8UX74</accession>
<dbReference type="OrthoDB" id="6247875at2759"/>
<evidence type="ECO:0000313" key="3">
    <source>
        <dbReference type="Proteomes" id="UP000789706"/>
    </source>
</evidence>
<dbReference type="Proteomes" id="UP000789706">
    <property type="component" value="Unassembled WGS sequence"/>
</dbReference>
<organism evidence="2 3">
    <name type="scientific">Diversispora eburnea</name>
    <dbReference type="NCBI Taxonomy" id="1213867"/>
    <lineage>
        <taxon>Eukaryota</taxon>
        <taxon>Fungi</taxon>
        <taxon>Fungi incertae sedis</taxon>
        <taxon>Mucoromycota</taxon>
        <taxon>Glomeromycotina</taxon>
        <taxon>Glomeromycetes</taxon>
        <taxon>Diversisporales</taxon>
        <taxon>Diversisporaceae</taxon>
        <taxon>Diversispora</taxon>
    </lineage>
</organism>
<feature type="region of interest" description="Disordered" evidence="1">
    <location>
        <begin position="1"/>
        <end position="24"/>
    </location>
</feature>
<gene>
    <name evidence="2" type="ORF">DEBURN_LOCUS348</name>
</gene>
<dbReference type="AlphaFoldDB" id="A0A9N8UX74"/>
<evidence type="ECO:0000256" key="1">
    <source>
        <dbReference type="SAM" id="MobiDB-lite"/>
    </source>
</evidence>
<dbReference type="EMBL" id="CAJVPK010000012">
    <property type="protein sequence ID" value="CAG8433144.1"/>
    <property type="molecule type" value="Genomic_DNA"/>
</dbReference>
<proteinExistence type="predicted"/>
<name>A0A9N8UX74_9GLOM</name>
<evidence type="ECO:0000313" key="2">
    <source>
        <dbReference type="EMBL" id="CAG8433144.1"/>
    </source>
</evidence>